<feature type="region of interest" description="Disordered" evidence="1">
    <location>
        <begin position="979"/>
        <end position="1004"/>
    </location>
</feature>
<evidence type="ECO:0000313" key="4">
    <source>
        <dbReference type="Proteomes" id="UP000827284"/>
    </source>
</evidence>
<reference evidence="3" key="2">
    <citation type="journal article" date="2022" name="Microbiol. Resour. Announc.">
        <title>Whole-Genome Sequence of Entomortierella parvispora E1425, a Mucoromycotan Fungus Associated with Burkholderiaceae-Related Endosymbiotic Bacteria.</title>
        <authorList>
            <person name="Herlambang A."/>
            <person name="Guo Y."/>
            <person name="Takashima Y."/>
            <person name="Narisawa K."/>
            <person name="Ohta H."/>
            <person name="Nishizawa T."/>
        </authorList>
    </citation>
    <scope>NUCLEOTIDE SEQUENCE</scope>
    <source>
        <strain evidence="3">E1425</strain>
    </source>
</reference>
<dbReference type="Proteomes" id="UP000827284">
    <property type="component" value="Unassembled WGS sequence"/>
</dbReference>
<feature type="region of interest" description="Disordered" evidence="1">
    <location>
        <begin position="1431"/>
        <end position="1484"/>
    </location>
</feature>
<accession>A0A9P3HGI0</accession>
<dbReference type="EMBL" id="BQFW01000011">
    <property type="protein sequence ID" value="GJJ75872.1"/>
    <property type="molecule type" value="Genomic_DNA"/>
</dbReference>
<feature type="compositionally biased region" description="Gly residues" evidence="1">
    <location>
        <begin position="61"/>
        <end position="70"/>
    </location>
</feature>
<feature type="compositionally biased region" description="Low complexity" evidence="1">
    <location>
        <begin position="232"/>
        <end position="241"/>
    </location>
</feature>
<reference evidence="3" key="1">
    <citation type="submission" date="2021-11" db="EMBL/GenBank/DDBJ databases">
        <authorList>
            <person name="Herlambang A."/>
            <person name="Guo Y."/>
            <person name="Takashima Y."/>
            <person name="Nishizawa T."/>
        </authorList>
    </citation>
    <scope>NUCLEOTIDE SEQUENCE</scope>
    <source>
        <strain evidence="3">E1425</strain>
    </source>
</reference>
<feature type="compositionally biased region" description="Polar residues" evidence="1">
    <location>
        <begin position="117"/>
        <end position="134"/>
    </location>
</feature>
<dbReference type="InterPro" id="IPR011333">
    <property type="entry name" value="SKP1/BTB/POZ_sf"/>
</dbReference>
<evidence type="ECO:0000313" key="3">
    <source>
        <dbReference type="EMBL" id="GJJ75872.1"/>
    </source>
</evidence>
<feature type="domain" description="BTB" evidence="2">
    <location>
        <begin position="1321"/>
        <end position="1374"/>
    </location>
</feature>
<evidence type="ECO:0000256" key="1">
    <source>
        <dbReference type="SAM" id="MobiDB-lite"/>
    </source>
</evidence>
<feature type="region of interest" description="Disordered" evidence="1">
    <location>
        <begin position="51"/>
        <end position="72"/>
    </location>
</feature>
<dbReference type="PROSITE" id="PS50097">
    <property type="entry name" value="BTB"/>
    <property type="match status" value="1"/>
</dbReference>
<evidence type="ECO:0000259" key="2">
    <source>
        <dbReference type="PROSITE" id="PS50097"/>
    </source>
</evidence>
<dbReference type="PANTHER" id="PTHR22744:SF14">
    <property type="entry name" value="BTB DOMAIN-CONTAINING PROTEIN-RELATED"/>
    <property type="match status" value="1"/>
</dbReference>
<organism evidence="3 4">
    <name type="scientific">Entomortierella parvispora</name>
    <dbReference type="NCBI Taxonomy" id="205924"/>
    <lineage>
        <taxon>Eukaryota</taxon>
        <taxon>Fungi</taxon>
        <taxon>Fungi incertae sedis</taxon>
        <taxon>Mucoromycota</taxon>
        <taxon>Mortierellomycotina</taxon>
        <taxon>Mortierellomycetes</taxon>
        <taxon>Mortierellales</taxon>
        <taxon>Mortierellaceae</taxon>
        <taxon>Entomortierella</taxon>
    </lineage>
</organism>
<name>A0A9P3HGI0_9FUNG</name>
<dbReference type="InterPro" id="IPR000210">
    <property type="entry name" value="BTB/POZ_dom"/>
</dbReference>
<comment type="caution">
    <text evidence="3">The sequence shown here is derived from an EMBL/GenBank/DDBJ whole genome shotgun (WGS) entry which is preliminary data.</text>
</comment>
<dbReference type="CDD" id="cd18186">
    <property type="entry name" value="BTB_POZ_ZBTB_KLHL-like"/>
    <property type="match status" value="1"/>
</dbReference>
<dbReference type="Pfam" id="PF00651">
    <property type="entry name" value="BTB"/>
    <property type="match status" value="1"/>
</dbReference>
<keyword evidence="4" id="KW-1185">Reference proteome</keyword>
<dbReference type="SMART" id="SM00225">
    <property type="entry name" value="BTB"/>
    <property type="match status" value="1"/>
</dbReference>
<protein>
    <recommendedName>
        <fullName evidence="2">BTB domain-containing protein</fullName>
    </recommendedName>
</protein>
<proteinExistence type="predicted"/>
<feature type="compositionally biased region" description="Acidic residues" evidence="1">
    <location>
        <begin position="986"/>
        <end position="998"/>
    </location>
</feature>
<sequence length="1566" mass="175258">MRTADLIHLLRSRERNSSQAKTELASLHPTRLRHLLGETSNWLRAEIQKYQDRQQRPQGGLNSGRGGGVGAETEHQAEIRAQIKKTLQAIQQILDCDNHGQQQPQQQQMDSIPAVQGRSNGSRPRSDTGGSANPQELALSDRAEERILDSLLTAILIGIMPLGGLQRDSTDVQYMSAKILYYCLCPPTAPSSLGSHGNTNPLFVPAQVAKRMMDLTRKSRNQPLRVDKDRNSVGSGSSRPSSDQKVDAIEGLATLLQSPLIKLRDYGLRIIASHRILISYDECWILLAPISSIVQSLVTNLEGISATSHATTTSSAYTADGSNGESTNGIVGQELENEIGVHFKALVLLQCFLQEAGKHIGGPSQSTTSSSSFRVGSTKWKQLQSASSVALIFSLWREIQLISIVYKVDFKGRDKIVLQSMAVVYWILWVFQEESAAYIAAEGADTLMAWYGYFIVSRDLSQASLGAASEDHGILSDHPVQKAPLIEDDIKHQSAVLEYLSKIIQTIVTSKKHHVTLFSGKRPVGIIVIRRTIEFLENILDSTLPVTTDLEAPSPYNTESPSEEIPRHLSFSVRIIQQKPGILESMLAILLGCFKVTREGDDLILHTGLSNLLILTLSGIQSLFGVHSVSTTVDFRIQLLTLNLLLQIMKRDLVPRLEDIPKNHWDIAYPALVDRIMGPLENETETILLGSIEESPGRANLDPKMTQEQDIGIKALRLFLLLWRHKPRSRSDLSDLLGPRLFQLRLLLVLGVNKTDNWIPPRSQWVQDRALLILKTMVCFSSESSVRINMRERWPSLQFLAILITVNVDRLVGGLQFEDPSLVGFVRAVVLKCLVGLKSFWFDQVGLTRMMDMELLRSDENTRVLDRLPSIALLVKSNPPGDRQIISLMPVLLSILAPPNIQWTSDLMLRMEGRCLSKMTHPLFENNDPILVEAALVLNQLAQFVECQQFLMSKPGAIWILGRMMVERTLVGTPALKENLEKDQDGNMDENDDGAGPEDETHQAAVDTSTAVIGAAATLANEETIPRLLLEKVLFDTLTRVFSAVDMAKTLVSNNTATELFAAILETDQPLCFYSSRLDLEVNSGSVQTPPNDDDSEQDPVQILPVPRQHALHQQLLGHFREVLTRSRKRFDNIFKYVGGHRSLRQDADDSEDTMYWLREFGALVFLYLSSPEEVTAALSKMDKTALLNSESVFGVVCRMLTLEVHYEDDPEEKSPTQDTSQDIIMEEGTETVKREEAVLRRFSAGLAIQSLCWRHAEKWRQQHLTLMQSYDSVLTTEWETHMAALKGADTKGVVFSTSQPPSPPRLANFLVQGRVIIFQNRALLARASAYFEALLQSEFKETSMDQIPLGDVDPDDFELLLDVIRESEMTALHLLPEDLPFTVVLRLMVCADRFLVGFVKRLAEKWILSTLGKKELKYYRAKKSLSQEVQSQESKEVALGSKRGRESSPAPPSKRTKIDHNPGSLGFSSSDQDVEKAKGTETGEEETLQDCLLMIYEMCSHPRLGDFRFREHPFHGLLWDALKRMALRLQTVAITPRFATLMDQGEDKIQEFLQILHELVENSIP</sequence>
<dbReference type="PANTHER" id="PTHR22744">
    <property type="entry name" value="HELIX LOOP HELIX PROTEIN 21-RELATED"/>
    <property type="match status" value="1"/>
</dbReference>
<dbReference type="SUPFAM" id="SSF54695">
    <property type="entry name" value="POZ domain"/>
    <property type="match status" value="1"/>
</dbReference>
<feature type="region of interest" description="Disordered" evidence="1">
    <location>
        <begin position="98"/>
        <end position="138"/>
    </location>
</feature>
<dbReference type="Gene3D" id="3.30.710.10">
    <property type="entry name" value="Potassium Channel Kv1.1, Chain A"/>
    <property type="match status" value="1"/>
</dbReference>
<dbReference type="OrthoDB" id="194443at2759"/>
<feature type="region of interest" description="Disordered" evidence="1">
    <location>
        <begin position="218"/>
        <end position="245"/>
    </location>
</feature>
<gene>
    <name evidence="3" type="ORF">EMPS_08230</name>
</gene>